<reference evidence="18 19" key="1">
    <citation type="submission" date="2022-07" db="EMBL/GenBank/DDBJ databases">
        <title>Methylomonas rivi sp. nov., Methylomonas rosea sp. nov., Methylomonas aureus sp. nov. and Methylomonas subterranea sp. nov., four novel methanotrophs isolated from a freshwater creek and the deep terrestrial subsurface.</title>
        <authorList>
            <person name="Abin C."/>
            <person name="Sankaranarayanan K."/>
            <person name="Garner C."/>
            <person name="Sindelar R."/>
            <person name="Kotary K."/>
            <person name="Garner R."/>
            <person name="Barclay S."/>
            <person name="Lawson P."/>
            <person name="Krumholz L."/>
        </authorList>
    </citation>
    <scope>NUCLEOTIDE SEQUENCE [LARGE SCALE GENOMIC DNA]</scope>
    <source>
        <strain evidence="18 19">SURF-2</strain>
    </source>
</reference>
<dbReference type="SMART" id="SM00490">
    <property type="entry name" value="HELICc"/>
    <property type="match status" value="1"/>
</dbReference>
<evidence type="ECO:0000256" key="2">
    <source>
        <dbReference type="ARBA" id="ARBA00017846"/>
    </source>
</evidence>
<dbReference type="InterPro" id="IPR014001">
    <property type="entry name" value="Helicase_ATP-bd"/>
</dbReference>
<dbReference type="CDD" id="cd17992">
    <property type="entry name" value="DEXHc_RecG"/>
    <property type="match status" value="1"/>
</dbReference>
<dbReference type="GO" id="GO:0003678">
    <property type="term" value="F:DNA helicase activity"/>
    <property type="evidence" value="ECO:0007669"/>
    <property type="project" value="UniProtKB-EC"/>
</dbReference>
<dbReference type="NCBIfam" id="NF008165">
    <property type="entry name" value="PRK10917.1-3"/>
    <property type="match status" value="1"/>
</dbReference>
<keyword evidence="9 15" id="KW-0233">DNA recombination</keyword>
<keyword evidence="6 15" id="KW-0347">Helicase</keyword>
<feature type="domain" description="Helicase C-terminal" evidence="17">
    <location>
        <begin position="484"/>
        <end position="630"/>
    </location>
</feature>
<keyword evidence="4 15" id="KW-0227">DNA damage</keyword>
<keyword evidence="19" id="KW-1185">Reference proteome</keyword>
<evidence type="ECO:0000259" key="16">
    <source>
        <dbReference type="PROSITE" id="PS51192"/>
    </source>
</evidence>
<evidence type="ECO:0000256" key="4">
    <source>
        <dbReference type="ARBA" id="ARBA00022763"/>
    </source>
</evidence>
<feature type="domain" description="Helicase ATP-binding" evidence="16">
    <location>
        <begin position="286"/>
        <end position="451"/>
    </location>
</feature>
<accession>A0ABT1TBL5</accession>
<dbReference type="PROSITE" id="PS51194">
    <property type="entry name" value="HELICASE_CTER"/>
    <property type="match status" value="1"/>
</dbReference>
<comment type="function">
    <text evidence="15">Plays a critical role in recombination and DNA repair. Helps process Holliday junction intermediates to mature products by catalyzing branch migration. Has replication fork regression activity, unwinds stalled or blocked replication forks to make a HJ that can be resolved. Has a DNA unwinding activity characteristic of a DNA helicase with 3'-5' polarity.</text>
</comment>
<comment type="similarity">
    <text evidence="1 15">Belongs to the helicase family. RecG subfamily.</text>
</comment>
<dbReference type="InterPro" id="IPR047112">
    <property type="entry name" value="RecG/Mfd"/>
</dbReference>
<dbReference type="Gene3D" id="1.10.150.20">
    <property type="entry name" value="5' to 3' exonuclease, C-terminal subdomain"/>
    <property type="match status" value="1"/>
</dbReference>
<evidence type="ECO:0000313" key="19">
    <source>
        <dbReference type="Proteomes" id="UP001524499"/>
    </source>
</evidence>
<sequence>MPNREPAQLPVTHLTGIGSQTAARLQKLGILTVQDLLFHLPQRYQDRTRCQPIAGLAPGMTALVCGQVEYVDTPQRGRNSVICRISDSSGLLSLRFFHFSVQQLQLLKPGTQISCFGDIRMGFNGLEMIHPEYRILHAGDDPTEPALTPVYPLTEGLAQTTLRKAVKQALELCLNSAGALPDCLPATIRQAHNYPELAEALSTLHQPPADLSAATLANGESPALKRLAFEEFLAHHLTLLLGKRHYKTWQAPTLTVNDSAKQAFLAALPFQLTAAQQRVIAEIEADCRRPQPMLRLVQGDVGSGKTLVAALAALSALSSGFQAALMAPTELLAEQHFRNFIQWFAHGDHQVLFLSGQIKGKARAATLDALADGSAGLVIGTHALFQDSVGFHNLGLVIIDEQHRFGVQQRLALRAKGQTAGKVPHQLVMTATPIPRTLAMLQYSDLDISVIDELPPGRQPVTTSAIPSERRAEVIARIKHWAAQKRQAYWVCTLIEESEQLQCEAAENTALLLQETLPEVRIGLVHGRMKAADKDAVMQAFKRGECDLLVATTVIEVGVDVPNAGLMIIENPERLGLSQLHQLRGRVGRGNRESYCLLLYQAPLSDTGRQRLGILRESHDGFVIAEKDLELRGPGEIIGNRQTGQIPFKIADLIRDRELLEPVQRAAQLICRDHPESILPLVRRWTGGSLQNPDELFHTVYSP</sequence>
<dbReference type="PANTHER" id="PTHR47964:SF1">
    <property type="entry name" value="ATP-DEPENDENT DNA HELICASE HOMOLOG RECG, CHLOROPLASTIC"/>
    <property type="match status" value="1"/>
</dbReference>
<dbReference type="PANTHER" id="PTHR47964">
    <property type="entry name" value="ATP-DEPENDENT DNA HELICASE HOMOLOG RECG, CHLOROPLASTIC"/>
    <property type="match status" value="1"/>
</dbReference>
<evidence type="ECO:0000256" key="13">
    <source>
        <dbReference type="ARBA" id="ARBA00034808"/>
    </source>
</evidence>
<dbReference type="SUPFAM" id="SSF50249">
    <property type="entry name" value="Nucleic acid-binding proteins"/>
    <property type="match status" value="1"/>
</dbReference>
<dbReference type="SMART" id="SM00487">
    <property type="entry name" value="DEXDc"/>
    <property type="match status" value="1"/>
</dbReference>
<keyword evidence="11" id="KW-0413">Isomerase</keyword>
<keyword evidence="7 15" id="KW-0067">ATP-binding</keyword>
<organism evidence="18 19">
    <name type="scientific">Methylomonas subterranea</name>
    <dbReference type="NCBI Taxonomy" id="2952225"/>
    <lineage>
        <taxon>Bacteria</taxon>
        <taxon>Pseudomonadati</taxon>
        <taxon>Pseudomonadota</taxon>
        <taxon>Gammaproteobacteria</taxon>
        <taxon>Methylococcales</taxon>
        <taxon>Methylococcaceae</taxon>
        <taxon>Methylomonas</taxon>
    </lineage>
</organism>
<dbReference type="InterPro" id="IPR004609">
    <property type="entry name" value="ATP-dep_DNA_helicase_RecG"/>
</dbReference>
<gene>
    <name evidence="18" type="primary">recG</name>
    <name evidence="18" type="ORF">NP590_00990</name>
</gene>
<evidence type="ECO:0000256" key="12">
    <source>
        <dbReference type="ARBA" id="ARBA00034617"/>
    </source>
</evidence>
<evidence type="ECO:0000256" key="7">
    <source>
        <dbReference type="ARBA" id="ARBA00022840"/>
    </source>
</evidence>
<dbReference type="InterPro" id="IPR012340">
    <property type="entry name" value="NA-bd_OB-fold"/>
</dbReference>
<keyword evidence="3 15" id="KW-0547">Nucleotide-binding</keyword>
<dbReference type="InterPro" id="IPR001650">
    <property type="entry name" value="Helicase_C-like"/>
</dbReference>
<dbReference type="Gene3D" id="2.40.50.140">
    <property type="entry name" value="Nucleic acid-binding proteins"/>
    <property type="match status" value="1"/>
</dbReference>
<dbReference type="EC" id="5.6.2.4" evidence="13 15"/>
<evidence type="ECO:0000256" key="3">
    <source>
        <dbReference type="ARBA" id="ARBA00022741"/>
    </source>
</evidence>
<evidence type="ECO:0000256" key="5">
    <source>
        <dbReference type="ARBA" id="ARBA00022801"/>
    </source>
</evidence>
<comment type="catalytic activity">
    <reaction evidence="14 15">
        <text>ATP + H2O = ADP + phosphate + H(+)</text>
        <dbReference type="Rhea" id="RHEA:13065"/>
        <dbReference type="ChEBI" id="CHEBI:15377"/>
        <dbReference type="ChEBI" id="CHEBI:15378"/>
        <dbReference type="ChEBI" id="CHEBI:30616"/>
        <dbReference type="ChEBI" id="CHEBI:43474"/>
        <dbReference type="ChEBI" id="CHEBI:456216"/>
        <dbReference type="EC" id="5.6.2.4"/>
    </reaction>
</comment>
<evidence type="ECO:0000256" key="1">
    <source>
        <dbReference type="ARBA" id="ARBA00007504"/>
    </source>
</evidence>
<dbReference type="SUPFAM" id="SSF52540">
    <property type="entry name" value="P-loop containing nucleoside triphosphate hydrolases"/>
    <property type="match status" value="2"/>
</dbReference>
<evidence type="ECO:0000256" key="9">
    <source>
        <dbReference type="ARBA" id="ARBA00023172"/>
    </source>
</evidence>
<dbReference type="NCBIfam" id="TIGR00643">
    <property type="entry name" value="recG"/>
    <property type="match status" value="1"/>
</dbReference>
<dbReference type="NCBIfam" id="NF008168">
    <property type="entry name" value="PRK10917.2-2"/>
    <property type="match status" value="1"/>
</dbReference>
<dbReference type="Pfam" id="PF17191">
    <property type="entry name" value="RecG_wedge"/>
    <property type="match status" value="1"/>
</dbReference>
<evidence type="ECO:0000256" key="10">
    <source>
        <dbReference type="ARBA" id="ARBA00023204"/>
    </source>
</evidence>
<evidence type="ECO:0000256" key="8">
    <source>
        <dbReference type="ARBA" id="ARBA00023125"/>
    </source>
</evidence>
<name>A0ABT1TBL5_9GAMM</name>
<dbReference type="CDD" id="cd04488">
    <property type="entry name" value="RecG_wedge_OBF"/>
    <property type="match status" value="1"/>
</dbReference>
<dbReference type="RefSeq" id="WP_256600271.1">
    <property type="nucleotide sequence ID" value="NZ_JANIBJ010000001.1"/>
</dbReference>
<dbReference type="NCBIfam" id="NF008163">
    <property type="entry name" value="PRK10917.1-1"/>
    <property type="match status" value="1"/>
</dbReference>
<evidence type="ECO:0000259" key="17">
    <source>
        <dbReference type="PROSITE" id="PS51194"/>
    </source>
</evidence>
<dbReference type="EMBL" id="JANIBJ010000001">
    <property type="protein sequence ID" value="MCQ8102663.1"/>
    <property type="molecule type" value="Genomic_DNA"/>
</dbReference>
<evidence type="ECO:0000256" key="15">
    <source>
        <dbReference type="RuleBase" id="RU363016"/>
    </source>
</evidence>
<evidence type="ECO:0000313" key="18">
    <source>
        <dbReference type="EMBL" id="MCQ8102663.1"/>
    </source>
</evidence>
<evidence type="ECO:0000256" key="14">
    <source>
        <dbReference type="ARBA" id="ARBA00048988"/>
    </source>
</evidence>
<comment type="catalytic activity">
    <reaction evidence="12 15">
        <text>Couples ATP hydrolysis with the unwinding of duplex DNA by translocating in the 3'-5' direction.</text>
        <dbReference type="EC" id="5.6.2.4"/>
    </reaction>
</comment>
<dbReference type="PROSITE" id="PS51192">
    <property type="entry name" value="HELICASE_ATP_BIND_1"/>
    <property type="match status" value="1"/>
</dbReference>
<dbReference type="CDD" id="cd18811">
    <property type="entry name" value="SF2_C_RecG"/>
    <property type="match status" value="1"/>
</dbReference>
<protein>
    <recommendedName>
        <fullName evidence="2 15">ATP-dependent DNA helicase RecG</fullName>
        <ecNumber evidence="13 15">5.6.2.4</ecNumber>
    </recommendedName>
</protein>
<dbReference type="Pfam" id="PF00270">
    <property type="entry name" value="DEAD"/>
    <property type="match status" value="1"/>
</dbReference>
<dbReference type="Pfam" id="PF19833">
    <property type="entry name" value="RecG_dom3_C"/>
    <property type="match status" value="1"/>
</dbReference>
<proteinExistence type="inferred from homology"/>
<dbReference type="Gene3D" id="3.40.50.300">
    <property type="entry name" value="P-loop containing nucleotide triphosphate hydrolases"/>
    <property type="match status" value="2"/>
</dbReference>
<dbReference type="InterPro" id="IPR033454">
    <property type="entry name" value="RecG_wedge"/>
</dbReference>
<comment type="caution">
    <text evidence="18">The sequence shown here is derived from an EMBL/GenBank/DDBJ whole genome shotgun (WGS) entry which is preliminary data.</text>
</comment>
<dbReference type="InterPro" id="IPR045562">
    <property type="entry name" value="RecG_dom3_C"/>
</dbReference>
<dbReference type="Pfam" id="PF00271">
    <property type="entry name" value="Helicase_C"/>
    <property type="match status" value="1"/>
</dbReference>
<dbReference type="Proteomes" id="UP001524499">
    <property type="component" value="Unassembled WGS sequence"/>
</dbReference>
<dbReference type="InterPro" id="IPR011545">
    <property type="entry name" value="DEAD/DEAH_box_helicase_dom"/>
</dbReference>
<keyword evidence="8" id="KW-0238">DNA-binding</keyword>
<dbReference type="GO" id="GO:0016787">
    <property type="term" value="F:hydrolase activity"/>
    <property type="evidence" value="ECO:0007669"/>
    <property type="project" value="UniProtKB-KW"/>
</dbReference>
<evidence type="ECO:0000256" key="6">
    <source>
        <dbReference type="ARBA" id="ARBA00022806"/>
    </source>
</evidence>
<keyword evidence="5 15" id="KW-0378">Hydrolase</keyword>
<evidence type="ECO:0000256" key="11">
    <source>
        <dbReference type="ARBA" id="ARBA00023235"/>
    </source>
</evidence>
<dbReference type="InterPro" id="IPR027417">
    <property type="entry name" value="P-loop_NTPase"/>
</dbReference>
<keyword evidence="10 15" id="KW-0234">DNA repair</keyword>